<organism evidence="7 8">
    <name type="scientific">Citrobacter tructae</name>
    <dbReference type="NCBI Taxonomy" id="2562449"/>
    <lineage>
        <taxon>Bacteria</taxon>
        <taxon>Pseudomonadati</taxon>
        <taxon>Pseudomonadota</taxon>
        <taxon>Gammaproteobacteria</taxon>
        <taxon>Enterobacterales</taxon>
        <taxon>Enterobacteriaceae</taxon>
        <taxon>Citrobacter</taxon>
    </lineage>
</organism>
<keyword evidence="8" id="KW-1185">Reference proteome</keyword>
<protein>
    <recommendedName>
        <fullName evidence="6">Fimbrial-type adhesion domain-containing protein</fullName>
    </recommendedName>
</protein>
<comment type="similarity">
    <text evidence="2">Belongs to the fimbrial protein family.</text>
</comment>
<proteinExistence type="inferred from homology"/>
<feature type="domain" description="Fimbrial-type adhesion" evidence="6">
    <location>
        <begin position="214"/>
        <end position="364"/>
    </location>
</feature>
<dbReference type="InterPro" id="IPR050263">
    <property type="entry name" value="Bact_Fimbrial_Adh_Pro"/>
</dbReference>
<dbReference type="InterPro" id="IPR008966">
    <property type="entry name" value="Adhesion_dom_sf"/>
</dbReference>
<dbReference type="SUPFAM" id="SSF49401">
    <property type="entry name" value="Bacterial adhesins"/>
    <property type="match status" value="1"/>
</dbReference>
<dbReference type="PANTHER" id="PTHR33420:SF31">
    <property type="entry name" value="TYPE 1 FIMBRIN D-MANNOSE SPECIFIC ADHESIN"/>
    <property type="match status" value="1"/>
</dbReference>
<dbReference type="Gene3D" id="2.60.40.1090">
    <property type="entry name" value="Fimbrial-type adhesion domain"/>
    <property type="match status" value="1"/>
</dbReference>
<evidence type="ECO:0000313" key="8">
    <source>
        <dbReference type="Proteomes" id="UP000296284"/>
    </source>
</evidence>
<reference evidence="7 8" key="1">
    <citation type="submission" date="2019-03" db="EMBL/GenBank/DDBJ databases">
        <title>Complete genome sequence of Citrobacter sp. SNU WT2 isolated from diseased rainbow trout.</title>
        <authorList>
            <person name="Oh W.T."/>
            <person name="Park S.C."/>
        </authorList>
    </citation>
    <scope>NUCLEOTIDE SEQUENCE [LARGE SCALE GENOMIC DNA]</scope>
    <source>
        <strain evidence="7 8">SNU WT2</strain>
    </source>
</reference>
<gene>
    <name evidence="7" type="ORF">E4Z61_12915</name>
</gene>
<evidence type="ECO:0000256" key="4">
    <source>
        <dbReference type="ARBA" id="ARBA00023263"/>
    </source>
</evidence>
<dbReference type="PANTHER" id="PTHR33420">
    <property type="entry name" value="FIMBRIAL SUBUNIT ELFA-RELATED"/>
    <property type="match status" value="1"/>
</dbReference>
<evidence type="ECO:0000256" key="1">
    <source>
        <dbReference type="ARBA" id="ARBA00004561"/>
    </source>
</evidence>
<feature type="chain" id="PRO_5046129909" description="Fimbrial-type adhesion domain-containing protein" evidence="5">
    <location>
        <begin position="24"/>
        <end position="365"/>
    </location>
</feature>
<dbReference type="EMBL" id="CP038469">
    <property type="protein sequence ID" value="QBX81213.1"/>
    <property type="molecule type" value="Genomic_DNA"/>
</dbReference>
<dbReference type="Proteomes" id="UP000296284">
    <property type="component" value="Chromosome"/>
</dbReference>
<feature type="signal peptide" evidence="5">
    <location>
        <begin position="1"/>
        <end position="23"/>
    </location>
</feature>
<evidence type="ECO:0000256" key="3">
    <source>
        <dbReference type="ARBA" id="ARBA00022729"/>
    </source>
</evidence>
<dbReference type="Pfam" id="PF00419">
    <property type="entry name" value="Fimbrial"/>
    <property type="match status" value="1"/>
</dbReference>
<dbReference type="RefSeq" id="WP_135323118.1">
    <property type="nucleotide sequence ID" value="NZ_CP038469.1"/>
</dbReference>
<name>A0ABX5T7G7_9ENTR</name>
<keyword evidence="3 5" id="KW-0732">Signal</keyword>
<dbReference type="InterPro" id="IPR000259">
    <property type="entry name" value="Adhesion_dom_fimbrial"/>
</dbReference>
<keyword evidence="4" id="KW-0281">Fimbrium</keyword>
<evidence type="ECO:0000256" key="2">
    <source>
        <dbReference type="ARBA" id="ARBA00006671"/>
    </source>
</evidence>
<evidence type="ECO:0000313" key="7">
    <source>
        <dbReference type="EMBL" id="QBX81213.1"/>
    </source>
</evidence>
<accession>A0ABX5T7G7</accession>
<evidence type="ECO:0000256" key="5">
    <source>
        <dbReference type="SAM" id="SignalP"/>
    </source>
</evidence>
<evidence type="ECO:0000259" key="6">
    <source>
        <dbReference type="Pfam" id="PF00419"/>
    </source>
</evidence>
<dbReference type="InterPro" id="IPR036937">
    <property type="entry name" value="Adhesion_dom_fimbrial_sf"/>
</dbReference>
<comment type="subcellular location">
    <subcellularLocation>
        <location evidence="1">Fimbrium</location>
    </subcellularLocation>
</comment>
<sequence>MSRLIPTTLLFFTALMMTCTAQAYTGWCTSVNGPTDYDFYVDVTLHSINDTHVNDTFSRSWNSSTTYPAMCDTTPGRGSDTVFKADPGPANIDLGMAGNEHYYLLANTDGFLAITTNIAIVDADSGSGMSTYNVPFKDKSNHMISVHQPVSGKIEDCPNCQHWGSGSEGNIKLRVEKRITAPLIAIPAGTLIATLYASHTDGSYGPDPISYVTIGGTISVPQGCELNVGDTITINLPDAWANDFKTVGQIPVNYTPVAKDIEIHCSNVEMTQELQLGLRATPSTSLPDAIQSSNDNIGVMLSVQSASAPEHIIRPNDSTSRIPFYLDKDNGFAHVMLQAWPVKTKDVVPAPGLFTARATLDVYYP</sequence>